<name>A0A9X5BK73_9FIRM</name>
<comment type="caution">
    <text evidence="2">The sequence shown here is derived from an EMBL/GenBank/DDBJ whole genome shotgun (WGS) entry which is preliminary data.</text>
</comment>
<protein>
    <submittedName>
        <fullName evidence="2">DUF3267 domain-containing protein</fullName>
    </submittedName>
</protein>
<organism evidence="2 3">
    <name type="scientific">Parablautia muri</name>
    <dbReference type="NCBI Taxonomy" id="2320879"/>
    <lineage>
        <taxon>Bacteria</taxon>
        <taxon>Bacillati</taxon>
        <taxon>Bacillota</taxon>
        <taxon>Clostridia</taxon>
        <taxon>Lachnospirales</taxon>
        <taxon>Lachnospiraceae</taxon>
        <taxon>Parablautia</taxon>
    </lineage>
</organism>
<dbReference type="InterPro" id="IPR021683">
    <property type="entry name" value="DUF3267"/>
</dbReference>
<sequence length="207" mass="24111">MFNIVYKGNFQSENQLVNNDKLSEKAVPFKEGKELNDLFNLGFILELPVIIPIMFLTIFKIQSMEGHIVFNLKTIFVIAVAFLVNYILKFIHEYIHAILYPLKSKKTIWKYTSNGAYFIYCNTKISKLRFIVISLAPMILLGIIPFVIWLFIADKIDLTISVVYVIMTWIMVFFAMGDLANVYNTIRQVPKNAKVFNYGLHSYWINE</sequence>
<feature type="transmembrane region" description="Helical" evidence="1">
    <location>
        <begin position="68"/>
        <end position="88"/>
    </location>
</feature>
<feature type="transmembrane region" description="Helical" evidence="1">
    <location>
        <begin position="130"/>
        <end position="152"/>
    </location>
</feature>
<keyword evidence="1" id="KW-0472">Membrane</keyword>
<evidence type="ECO:0000313" key="3">
    <source>
        <dbReference type="Proteomes" id="UP001154420"/>
    </source>
</evidence>
<dbReference type="EMBL" id="QZDT01000094">
    <property type="protein sequence ID" value="NBJ95450.1"/>
    <property type="molecule type" value="Genomic_DNA"/>
</dbReference>
<keyword evidence="3" id="KW-1185">Reference proteome</keyword>
<accession>A0A9X5BK73</accession>
<feature type="transmembrane region" description="Helical" evidence="1">
    <location>
        <begin position="38"/>
        <end position="62"/>
    </location>
</feature>
<dbReference type="RefSeq" id="WP_160562339.1">
    <property type="nucleotide sequence ID" value="NZ_QZDT01000094.1"/>
</dbReference>
<keyword evidence="1" id="KW-1133">Transmembrane helix</keyword>
<dbReference type="AlphaFoldDB" id="A0A9X5BK73"/>
<evidence type="ECO:0000256" key="1">
    <source>
        <dbReference type="SAM" id="Phobius"/>
    </source>
</evidence>
<dbReference type="Proteomes" id="UP001154420">
    <property type="component" value="Unassembled WGS sequence"/>
</dbReference>
<dbReference type="OrthoDB" id="2965733at2"/>
<proteinExistence type="predicted"/>
<dbReference type="Pfam" id="PF11667">
    <property type="entry name" value="DUF3267"/>
    <property type="match status" value="1"/>
</dbReference>
<reference evidence="2" key="1">
    <citation type="submission" date="2018-09" db="EMBL/GenBank/DDBJ databases">
        <title>Murine metabolic-syndrome-specific gut microbial biobank.</title>
        <authorList>
            <person name="Liu C."/>
        </authorList>
    </citation>
    <scope>NUCLEOTIDE SEQUENCE</scope>
    <source>
        <strain evidence="2">D42-62</strain>
    </source>
</reference>
<feature type="transmembrane region" description="Helical" evidence="1">
    <location>
        <begin position="158"/>
        <end position="177"/>
    </location>
</feature>
<evidence type="ECO:0000313" key="2">
    <source>
        <dbReference type="EMBL" id="NBJ95450.1"/>
    </source>
</evidence>
<keyword evidence="1" id="KW-0812">Transmembrane</keyword>
<gene>
    <name evidence="2" type="ORF">D5281_23750</name>
</gene>